<evidence type="ECO:0000313" key="10">
    <source>
        <dbReference type="EnsemblPlants" id="KRH65205"/>
    </source>
</evidence>
<dbReference type="InterPro" id="IPR011009">
    <property type="entry name" value="Kinase-like_dom_sf"/>
</dbReference>
<dbReference type="Proteomes" id="UP000008827">
    <property type="component" value="Chromosome 3"/>
</dbReference>
<accession>I1JKI5</accession>
<dbReference type="GO" id="GO:0005876">
    <property type="term" value="C:spindle microtubule"/>
    <property type="evidence" value="ECO:0000318"/>
    <property type="project" value="GO_Central"/>
</dbReference>
<dbReference type="GO" id="GO:0005634">
    <property type="term" value="C:nucleus"/>
    <property type="evidence" value="ECO:0000318"/>
    <property type="project" value="GO_Central"/>
</dbReference>
<dbReference type="InterPro" id="IPR030616">
    <property type="entry name" value="Aur-like"/>
</dbReference>
<dbReference type="GO" id="GO:0007052">
    <property type="term" value="P:mitotic spindle organization"/>
    <property type="evidence" value="ECO:0000318"/>
    <property type="project" value="GO_Central"/>
</dbReference>
<keyword evidence="2" id="KW-0808">Transferase</keyword>
<sequence length="187" mass="21817">MTITIIMKNKSVSLFDLQFFSPVCRVNRVYQWGHRFFLNLHNIYIYIYIWVSLVQINIIKNRFNINKSSFMGYKFGHMPNSSANKTIIKLIMAWFQGRLKIADFGWSLQSRSKRHTMCGTLDYLAPEMCIPSLTFDLCFPSTPNVSLEAKNLISRLLVKDSSRRLSLQRIMKHPWISKNADPKGVCN</sequence>
<keyword evidence="4" id="KW-0418">Kinase</keyword>
<dbReference type="eggNOG" id="KOG0580">
    <property type="taxonomic scope" value="Eukaryota"/>
</dbReference>
<keyword evidence="5 6" id="KW-0067">ATP-binding</keyword>
<evidence type="ECO:0000256" key="5">
    <source>
        <dbReference type="ARBA" id="ARBA00022840"/>
    </source>
</evidence>
<dbReference type="GO" id="GO:0005524">
    <property type="term" value="F:ATP binding"/>
    <property type="evidence" value="ECO:0007669"/>
    <property type="project" value="UniProtKB-KW"/>
</dbReference>
<evidence type="ECO:0000256" key="6">
    <source>
        <dbReference type="PIRSR" id="PIRSR630616-2"/>
    </source>
</evidence>
<dbReference type="SMART" id="SM00220">
    <property type="entry name" value="S_TKc"/>
    <property type="match status" value="1"/>
</dbReference>
<dbReference type="STRING" id="3847.I1JKI5"/>
<dbReference type="EMBL" id="CM000836">
    <property type="protein sequence ID" value="KRH65205.1"/>
    <property type="molecule type" value="Genomic_DNA"/>
</dbReference>
<keyword evidence="7" id="KW-0812">Transmembrane</keyword>
<keyword evidence="7" id="KW-1133">Transmembrane helix</keyword>
<dbReference type="Gene3D" id="1.10.510.10">
    <property type="entry name" value="Transferase(Phosphotransferase) domain 1"/>
    <property type="match status" value="2"/>
</dbReference>
<evidence type="ECO:0000256" key="7">
    <source>
        <dbReference type="SAM" id="Phobius"/>
    </source>
</evidence>
<protein>
    <recommendedName>
        <fullName evidence="8">Protein kinase domain-containing protein</fullName>
    </recommendedName>
</protein>
<name>I1JKI5_SOYBN</name>
<evidence type="ECO:0000256" key="2">
    <source>
        <dbReference type="ARBA" id="ARBA00022679"/>
    </source>
</evidence>
<keyword evidence="3 6" id="KW-0547">Nucleotide-binding</keyword>
<evidence type="ECO:0000313" key="9">
    <source>
        <dbReference type="EMBL" id="KRH65205.1"/>
    </source>
</evidence>
<dbReference type="SUPFAM" id="SSF56112">
    <property type="entry name" value="Protein kinase-like (PK-like)"/>
    <property type="match status" value="1"/>
</dbReference>
<evidence type="ECO:0000256" key="3">
    <source>
        <dbReference type="ARBA" id="ARBA00022741"/>
    </source>
</evidence>
<gene>
    <name evidence="9" type="ORF">GLYMA_03G020300</name>
</gene>
<dbReference type="GO" id="GO:0032465">
    <property type="term" value="P:regulation of cytokinesis"/>
    <property type="evidence" value="ECO:0000318"/>
    <property type="project" value="GO_Central"/>
</dbReference>
<dbReference type="HOGENOM" id="CLU_1450073_0_0_1"/>
<evidence type="ECO:0000256" key="1">
    <source>
        <dbReference type="ARBA" id="ARBA00022527"/>
    </source>
</evidence>
<reference evidence="9" key="3">
    <citation type="submission" date="2018-07" db="EMBL/GenBank/DDBJ databases">
        <title>WGS assembly of Glycine max.</title>
        <authorList>
            <person name="Schmutz J."/>
            <person name="Cannon S."/>
            <person name="Schlueter J."/>
            <person name="Ma J."/>
            <person name="Mitros T."/>
            <person name="Nelson W."/>
            <person name="Hyten D."/>
            <person name="Song Q."/>
            <person name="Thelen J."/>
            <person name="Cheng J."/>
            <person name="Xu D."/>
            <person name="Hellsten U."/>
            <person name="May G."/>
            <person name="Yu Y."/>
            <person name="Sakurai T."/>
            <person name="Umezawa T."/>
            <person name="Bhattacharyya M."/>
            <person name="Sandhu D."/>
            <person name="Valliyodan B."/>
            <person name="Lindquist E."/>
            <person name="Peto M."/>
            <person name="Grant D."/>
            <person name="Shu S."/>
            <person name="Goodstein D."/>
            <person name="Barry K."/>
            <person name="Futrell-Griggs M."/>
            <person name="Abernathy B."/>
            <person name="Du J."/>
            <person name="Tian Z."/>
            <person name="Zhu L."/>
            <person name="Gill N."/>
            <person name="Joshi T."/>
            <person name="Libault M."/>
            <person name="Sethuraman A."/>
            <person name="Zhang X."/>
            <person name="Shinozaki K."/>
            <person name="Nguyen H."/>
            <person name="Wing R."/>
            <person name="Cregan P."/>
            <person name="Specht J."/>
            <person name="Grimwood J."/>
            <person name="Rokhsar D."/>
            <person name="Stacey G."/>
            <person name="Shoemaker R."/>
            <person name="Jackson S."/>
        </authorList>
    </citation>
    <scope>NUCLEOTIDE SEQUENCE</scope>
    <source>
        <tissue evidence="9">Callus</tissue>
    </source>
</reference>
<dbReference type="EnsemblPlants" id="KRH65205">
    <property type="protein sequence ID" value="KRH65205"/>
    <property type="gene ID" value="GLYMA_03G020300"/>
</dbReference>
<evidence type="ECO:0000256" key="4">
    <source>
        <dbReference type="ARBA" id="ARBA00022777"/>
    </source>
</evidence>
<dbReference type="InParanoid" id="I1JKI5"/>
<dbReference type="SMR" id="I1JKI5"/>
<dbReference type="GO" id="GO:0032133">
    <property type="term" value="C:chromosome passenger complex"/>
    <property type="evidence" value="ECO:0000318"/>
    <property type="project" value="GO_Central"/>
</dbReference>
<keyword evidence="1" id="KW-0723">Serine/threonine-protein kinase</keyword>
<keyword evidence="7" id="KW-0472">Membrane</keyword>
<dbReference type="AlphaFoldDB" id="I1JKI5"/>
<keyword evidence="11" id="KW-1185">Reference proteome</keyword>
<dbReference type="InterPro" id="IPR000719">
    <property type="entry name" value="Prot_kinase_dom"/>
</dbReference>
<feature type="binding site" evidence="6">
    <location>
        <position position="103"/>
    </location>
    <ligand>
        <name>ATP</name>
        <dbReference type="ChEBI" id="CHEBI:30616"/>
    </ligand>
</feature>
<organism evidence="9">
    <name type="scientific">Glycine max</name>
    <name type="common">Soybean</name>
    <name type="synonym">Glycine hispida</name>
    <dbReference type="NCBI Taxonomy" id="3847"/>
    <lineage>
        <taxon>Eukaryota</taxon>
        <taxon>Viridiplantae</taxon>
        <taxon>Streptophyta</taxon>
        <taxon>Embryophyta</taxon>
        <taxon>Tracheophyta</taxon>
        <taxon>Spermatophyta</taxon>
        <taxon>Magnoliopsida</taxon>
        <taxon>eudicotyledons</taxon>
        <taxon>Gunneridae</taxon>
        <taxon>Pentapetalae</taxon>
        <taxon>rosids</taxon>
        <taxon>fabids</taxon>
        <taxon>Fabales</taxon>
        <taxon>Fabaceae</taxon>
        <taxon>Papilionoideae</taxon>
        <taxon>50 kb inversion clade</taxon>
        <taxon>NPAAA clade</taxon>
        <taxon>indigoferoid/millettioid clade</taxon>
        <taxon>Phaseoleae</taxon>
        <taxon>Glycine</taxon>
        <taxon>Glycine subgen. Soja</taxon>
    </lineage>
</organism>
<feature type="transmembrane region" description="Helical" evidence="7">
    <location>
        <begin position="43"/>
        <end position="59"/>
    </location>
</feature>
<dbReference type="GO" id="GO:0004674">
    <property type="term" value="F:protein serine/threonine kinase activity"/>
    <property type="evidence" value="ECO:0007669"/>
    <property type="project" value="UniProtKB-KW"/>
</dbReference>
<dbReference type="PANTHER" id="PTHR24350">
    <property type="entry name" value="SERINE/THREONINE-PROTEIN KINASE IAL-RELATED"/>
    <property type="match status" value="1"/>
</dbReference>
<dbReference type="GO" id="GO:0051233">
    <property type="term" value="C:spindle midzone"/>
    <property type="evidence" value="ECO:0000318"/>
    <property type="project" value="GO_Central"/>
</dbReference>
<feature type="domain" description="Protein kinase" evidence="8">
    <location>
        <begin position="14"/>
        <end position="176"/>
    </location>
</feature>
<reference evidence="10" key="2">
    <citation type="submission" date="2018-02" db="UniProtKB">
        <authorList>
            <consortium name="EnsemblPlants"/>
        </authorList>
    </citation>
    <scope>IDENTIFICATION</scope>
    <source>
        <strain evidence="10">Williams 82</strain>
    </source>
</reference>
<reference evidence="9 10" key="1">
    <citation type="journal article" date="2010" name="Nature">
        <title>Genome sequence of the palaeopolyploid soybean.</title>
        <authorList>
            <person name="Schmutz J."/>
            <person name="Cannon S.B."/>
            <person name="Schlueter J."/>
            <person name="Ma J."/>
            <person name="Mitros T."/>
            <person name="Nelson W."/>
            <person name="Hyten D.L."/>
            <person name="Song Q."/>
            <person name="Thelen J.J."/>
            <person name="Cheng J."/>
            <person name="Xu D."/>
            <person name="Hellsten U."/>
            <person name="May G.D."/>
            <person name="Yu Y."/>
            <person name="Sakurai T."/>
            <person name="Umezawa T."/>
            <person name="Bhattacharyya M.K."/>
            <person name="Sandhu D."/>
            <person name="Valliyodan B."/>
            <person name="Lindquist E."/>
            <person name="Peto M."/>
            <person name="Grant D."/>
            <person name="Shu S."/>
            <person name="Goodstein D."/>
            <person name="Barry K."/>
            <person name="Futrell-Griggs M."/>
            <person name="Abernathy B."/>
            <person name="Du J."/>
            <person name="Tian Z."/>
            <person name="Zhu L."/>
            <person name="Gill N."/>
            <person name="Joshi T."/>
            <person name="Libault M."/>
            <person name="Sethuraman A."/>
            <person name="Zhang X.-C."/>
            <person name="Shinozaki K."/>
            <person name="Nguyen H.T."/>
            <person name="Wing R.A."/>
            <person name="Cregan P."/>
            <person name="Specht J."/>
            <person name="Grimwood J."/>
            <person name="Rokhsar D."/>
            <person name="Stacey G."/>
            <person name="Shoemaker R.C."/>
            <person name="Jackson S.A."/>
        </authorList>
    </citation>
    <scope>NUCLEOTIDE SEQUENCE</scope>
    <source>
        <strain evidence="10">cv. Williams 82</strain>
        <tissue evidence="9">Callus</tissue>
    </source>
</reference>
<dbReference type="Gramene" id="KRH65205">
    <property type="protein sequence ID" value="KRH65205"/>
    <property type="gene ID" value="GLYMA_03G020300"/>
</dbReference>
<proteinExistence type="predicted"/>
<evidence type="ECO:0000259" key="8">
    <source>
        <dbReference type="SMART" id="SM00220"/>
    </source>
</evidence>
<dbReference type="PaxDb" id="3847-GLYMA03G02310.1"/>
<evidence type="ECO:0000313" key="11">
    <source>
        <dbReference type="Proteomes" id="UP000008827"/>
    </source>
</evidence>